<proteinExistence type="predicted"/>
<protein>
    <recommendedName>
        <fullName evidence="4">F-box domain-containing protein</fullName>
    </recommendedName>
</protein>
<dbReference type="SUPFAM" id="SSF81383">
    <property type="entry name" value="F-box domain"/>
    <property type="match status" value="1"/>
</dbReference>
<dbReference type="InterPro" id="IPR036047">
    <property type="entry name" value="F-box-like_dom_sf"/>
</dbReference>
<feature type="region of interest" description="Disordered" evidence="1">
    <location>
        <begin position="374"/>
        <end position="400"/>
    </location>
</feature>
<reference evidence="2 3" key="1">
    <citation type="submission" date="2020-07" db="EMBL/GenBank/DDBJ databases">
        <title>Comparative genomics of pyrophilous fungi reveals a link between fire events and developmental genes.</title>
        <authorList>
            <consortium name="DOE Joint Genome Institute"/>
            <person name="Steindorff A.S."/>
            <person name="Carver A."/>
            <person name="Calhoun S."/>
            <person name="Stillman K."/>
            <person name="Liu H."/>
            <person name="Lipzen A."/>
            <person name="Pangilinan J."/>
            <person name="Labutti K."/>
            <person name="Bruns T.D."/>
            <person name="Grigoriev I.V."/>
        </authorList>
    </citation>
    <scope>NUCLEOTIDE SEQUENCE [LARGE SCALE GENOMIC DNA]</scope>
    <source>
        <strain evidence="2 3">CBS 144469</strain>
    </source>
</reference>
<dbReference type="AlphaFoldDB" id="A0A8H6LY98"/>
<keyword evidence="3" id="KW-1185">Reference proteome</keyword>
<accession>A0A8H6LY98</accession>
<name>A0A8H6LY98_9AGAR</name>
<dbReference type="Proteomes" id="UP000521943">
    <property type="component" value="Unassembled WGS sequence"/>
</dbReference>
<feature type="region of interest" description="Disordered" evidence="1">
    <location>
        <begin position="333"/>
        <end position="356"/>
    </location>
</feature>
<dbReference type="Gene3D" id="1.20.1280.50">
    <property type="match status" value="1"/>
</dbReference>
<evidence type="ECO:0008006" key="4">
    <source>
        <dbReference type="Google" id="ProtNLM"/>
    </source>
</evidence>
<feature type="compositionally biased region" description="Basic and acidic residues" evidence="1">
    <location>
        <begin position="391"/>
        <end position="400"/>
    </location>
</feature>
<dbReference type="EMBL" id="JACGCI010000104">
    <property type="protein sequence ID" value="KAF6745551.1"/>
    <property type="molecule type" value="Genomic_DNA"/>
</dbReference>
<evidence type="ECO:0000313" key="3">
    <source>
        <dbReference type="Proteomes" id="UP000521943"/>
    </source>
</evidence>
<dbReference type="OrthoDB" id="2986786at2759"/>
<comment type="caution">
    <text evidence="2">The sequence shown here is derived from an EMBL/GenBank/DDBJ whole genome shotgun (WGS) entry which is preliminary data.</text>
</comment>
<gene>
    <name evidence="2" type="ORF">DFP72DRAFT_47652</name>
</gene>
<evidence type="ECO:0000256" key="1">
    <source>
        <dbReference type="SAM" id="MobiDB-lite"/>
    </source>
</evidence>
<sequence>MSTTPLIHKDLEAEIRQLERDVIGLERQQKSLSPISYLPPELLNRIFYFSLSFLEAGGRSRSKVLPEDTRASILRVSHHWRTITLISPDLWTEIHIRDTTKLQYLDFCLERAKNAPLYIEAYLVNRPGGTKGRGVQHTLQTAAQRVRGVTLYASTGVLRHLFPSIKGYLHTIEFLEMGTFVFGFPPEPGVREILTQLDECQGLRHLRIDGFETLAFLALFNPSSLETLDVSFRSIPAPVTRIARDFFGFLRRVGPHLKSLNLVFLSPGFENAQQDAFLARMGSSPIKMPILKTLSLTSDIPGLLPALSSLICAPASSRSINIATRSSDPIRVADNPWQDISPPRGASQLPLPQVSSHRRAINKQLYPTRRLLGLHNHPRHGVCPSQRQKQARGDHREGEY</sequence>
<evidence type="ECO:0000313" key="2">
    <source>
        <dbReference type="EMBL" id="KAF6745551.1"/>
    </source>
</evidence>
<organism evidence="2 3">
    <name type="scientific">Ephemerocybe angulata</name>
    <dbReference type="NCBI Taxonomy" id="980116"/>
    <lineage>
        <taxon>Eukaryota</taxon>
        <taxon>Fungi</taxon>
        <taxon>Dikarya</taxon>
        <taxon>Basidiomycota</taxon>
        <taxon>Agaricomycotina</taxon>
        <taxon>Agaricomycetes</taxon>
        <taxon>Agaricomycetidae</taxon>
        <taxon>Agaricales</taxon>
        <taxon>Agaricineae</taxon>
        <taxon>Psathyrellaceae</taxon>
        <taxon>Ephemerocybe</taxon>
    </lineage>
</organism>
<dbReference type="SUPFAM" id="SSF52047">
    <property type="entry name" value="RNI-like"/>
    <property type="match status" value="1"/>
</dbReference>